<name>G0LNA2_HALWC</name>
<dbReference type="RefSeq" id="WP_014554900.1">
    <property type="nucleotide sequence ID" value="NC_017457.1"/>
</dbReference>
<protein>
    <submittedName>
        <fullName evidence="2">Small CPxCG-related zinc finger protein</fullName>
    </submittedName>
</protein>
<feature type="transmembrane region" description="Helical" evidence="1">
    <location>
        <begin position="62"/>
        <end position="83"/>
    </location>
</feature>
<evidence type="ECO:0000256" key="1">
    <source>
        <dbReference type="SAM" id="Phobius"/>
    </source>
</evidence>
<feature type="transmembrane region" description="Helical" evidence="1">
    <location>
        <begin position="153"/>
        <end position="178"/>
    </location>
</feature>
<feature type="transmembrane region" description="Helical" evidence="1">
    <location>
        <begin position="89"/>
        <end position="105"/>
    </location>
</feature>
<proteinExistence type="predicted"/>
<organism evidence="2 3">
    <name type="scientific">Haloquadratum walsbyi (strain DSM 16854 / JCM 12705 / C23)</name>
    <dbReference type="NCBI Taxonomy" id="768065"/>
    <lineage>
        <taxon>Archaea</taxon>
        <taxon>Methanobacteriati</taxon>
        <taxon>Methanobacteriota</taxon>
        <taxon>Stenosarchaea group</taxon>
        <taxon>Halobacteria</taxon>
        <taxon>Halobacteriales</taxon>
        <taxon>Haloferacaceae</taxon>
        <taxon>Haloquadratum</taxon>
    </lineage>
</organism>
<dbReference type="AlphaFoldDB" id="G0LNA2"/>
<sequence length="185" mass="19499">MSYCSGCGTELSGEETFCPDCGESIDKNNTVETNLSESADTNPAKIADTSESEDDGVQWKQVGMAGSLALIPAFIAYLALSIATGGDPVGIVFLISLPVFGYLLYQRSTFITMIGGMCYYLSIEFLLSPFFLLLYTVAFASDSTTTAAGQAGAAIGGFALTIAAFVVGLPLAIAFYLVSRRLDQT</sequence>
<dbReference type="GeneID" id="12445539"/>
<dbReference type="KEGG" id="hwc:Hqrw_5032"/>
<accession>G0LNA2</accession>
<keyword evidence="1" id="KW-1133">Transmembrane helix</keyword>
<evidence type="ECO:0000313" key="3">
    <source>
        <dbReference type="Proteomes" id="UP000007954"/>
    </source>
</evidence>
<dbReference type="EMBL" id="FR746100">
    <property type="protein sequence ID" value="CCC41908.1"/>
    <property type="molecule type" value="Genomic_DNA"/>
</dbReference>
<dbReference type="HOGENOM" id="CLU_1458171_0_0_2"/>
<reference evidence="2 3" key="1">
    <citation type="journal article" date="2011" name="PLoS ONE">
        <title>Haloquadratum walsbyi: limited diversity in a global pond.</title>
        <authorList>
            <person name="Dyall-Smith M."/>
            <person name="Pfeiffer F."/>
            <person name="Klee K."/>
            <person name="Palm P."/>
            <person name="Gross K."/>
            <person name="Schuster S.C."/>
            <person name="Rampp M."/>
            <person name="Oesterhelt D."/>
        </authorList>
    </citation>
    <scope>NUCLEOTIDE SEQUENCE [LARGE SCALE GENOMIC DNA]</scope>
    <source>
        <strain evidence="3">DSM 16854 / JCM 12705 / C23</strain>
        <plasmid evidence="3">Plasmid PL100</plasmid>
    </source>
</reference>
<geneLocation type="plasmid" evidence="2 3">
    <name>PL100</name>
</geneLocation>
<dbReference type="Proteomes" id="UP000007954">
    <property type="component" value="Plasmid PL100"/>
</dbReference>
<evidence type="ECO:0000313" key="2">
    <source>
        <dbReference type="EMBL" id="CCC41908.1"/>
    </source>
</evidence>
<dbReference type="OrthoDB" id="238622at2157"/>
<keyword evidence="2" id="KW-0614">Plasmid</keyword>
<keyword evidence="1" id="KW-0472">Membrane</keyword>
<feature type="transmembrane region" description="Helical" evidence="1">
    <location>
        <begin position="117"/>
        <end position="141"/>
    </location>
</feature>
<gene>
    <name evidence="2" type="ordered locus">Hqrw_5032</name>
</gene>
<keyword evidence="1" id="KW-0812">Transmembrane</keyword>